<evidence type="ECO:0000256" key="2">
    <source>
        <dbReference type="ARBA" id="ARBA00022729"/>
    </source>
</evidence>
<evidence type="ECO:0000313" key="6">
    <source>
        <dbReference type="Proteomes" id="UP000246996"/>
    </source>
</evidence>
<dbReference type="Pfam" id="PF13458">
    <property type="entry name" value="Peripla_BP_6"/>
    <property type="match status" value="1"/>
</dbReference>
<dbReference type="CDD" id="cd06336">
    <property type="entry name" value="PBP1_ABC_ligand_binding-like"/>
    <property type="match status" value="1"/>
</dbReference>
<dbReference type="AlphaFoldDB" id="A0A2Z3NBP6"/>
<dbReference type="SUPFAM" id="SSF53822">
    <property type="entry name" value="Periplasmic binding protein-like I"/>
    <property type="match status" value="1"/>
</dbReference>
<keyword evidence="2 3" id="KW-0732">Signal</keyword>
<dbReference type="PANTHER" id="PTHR30483:SF6">
    <property type="entry name" value="PERIPLASMIC BINDING PROTEIN OF ABC TRANSPORTER FOR NATURAL AMINO ACIDS"/>
    <property type="match status" value="1"/>
</dbReference>
<dbReference type="InterPro" id="IPR051010">
    <property type="entry name" value="BCAA_transport"/>
</dbReference>
<dbReference type="Proteomes" id="UP000246996">
    <property type="component" value="Chromosome"/>
</dbReference>
<dbReference type="EMBL" id="CP027303">
    <property type="protein sequence ID" value="AWO76105.1"/>
    <property type="molecule type" value="Genomic_DNA"/>
</dbReference>
<organism evidence="5 6">
    <name type="scientific">Geobacillus thermoleovorans</name>
    <name type="common">Bacillus thermoleovorans</name>
    <dbReference type="NCBI Taxonomy" id="33941"/>
    <lineage>
        <taxon>Bacteria</taxon>
        <taxon>Bacillati</taxon>
        <taxon>Bacillota</taxon>
        <taxon>Bacilli</taxon>
        <taxon>Bacillales</taxon>
        <taxon>Anoxybacillaceae</taxon>
        <taxon>Geobacillus</taxon>
        <taxon>Geobacillus thermoleovorans group</taxon>
    </lineage>
</organism>
<gene>
    <name evidence="5" type="ORF">C1N76_17400</name>
</gene>
<protein>
    <submittedName>
        <fullName evidence="5">Ethanolamine utilization protein EutJ</fullName>
    </submittedName>
</protein>
<name>A0A2Z3NBP6_GEOTH</name>
<evidence type="ECO:0000313" key="5">
    <source>
        <dbReference type="EMBL" id="AWO76105.1"/>
    </source>
</evidence>
<dbReference type="InterPro" id="IPR028082">
    <property type="entry name" value="Peripla_BP_I"/>
</dbReference>
<dbReference type="Gene3D" id="3.40.50.2300">
    <property type="match status" value="2"/>
</dbReference>
<accession>A0A2Z3NBP6</accession>
<proteinExistence type="inferred from homology"/>
<sequence length="404" mass="44063">MKKRKWSIAAMIAAIMMLMLAACNNSPSSNNANGGNNSGGGGGETGTVNIGYSGPLSGPAAYYGQRTLNGLKMAAEEINNSGGFEVKGKKYKINLVPLDDKYLPNETAANAKRLVQEHHTPIIFTPHSGGVMALQVFNQTDNFIIAAYTSEPKITQTGNKLTVRIPPRYDGYIPTFTDYAMKHFGRKLAALPTATQYGKDWTEKLLPYWEKQGGKVVYKSSIDFTKDTDFFTIVTNALKEKPDVLFIGGPSEPTAKVAKQARELGFKGGFIIMDQAKLDEMKRVTGSYDMLEGSIGVMPLVESDQPAVPEFVKNYRAKFNEDPGSEAAYNYLALYAFVEAMKAAGTVDDPQAIREHMNDGLKNIPDEKKVYNVPSIGDDGGFESEIVVAAVENGKIVPIELIKQ</sequence>
<feature type="chain" id="PRO_5039683754" evidence="3">
    <location>
        <begin position="22"/>
        <end position="404"/>
    </location>
</feature>
<comment type="similarity">
    <text evidence="1">Belongs to the leucine-binding protein family.</text>
</comment>
<dbReference type="RefSeq" id="WP_042382561.1">
    <property type="nucleotide sequence ID" value="NZ_CP027303.2"/>
</dbReference>
<reference evidence="6" key="1">
    <citation type="submission" date="2018-02" db="EMBL/GenBank/DDBJ databases">
        <title>The complete genome of bacterial strain SGAirxxxx.</title>
        <authorList>
            <person name="Schuster S.C."/>
        </authorList>
    </citation>
    <scope>NUCLEOTIDE SEQUENCE [LARGE SCALE GENOMIC DNA]</scope>
    <source>
        <strain evidence="6">SGAir0734</strain>
    </source>
</reference>
<dbReference type="PANTHER" id="PTHR30483">
    <property type="entry name" value="LEUCINE-SPECIFIC-BINDING PROTEIN"/>
    <property type="match status" value="1"/>
</dbReference>
<evidence type="ECO:0000256" key="3">
    <source>
        <dbReference type="SAM" id="SignalP"/>
    </source>
</evidence>
<evidence type="ECO:0000259" key="4">
    <source>
        <dbReference type="Pfam" id="PF13458"/>
    </source>
</evidence>
<dbReference type="InterPro" id="IPR028081">
    <property type="entry name" value="Leu-bd"/>
</dbReference>
<feature type="signal peptide" evidence="3">
    <location>
        <begin position="1"/>
        <end position="21"/>
    </location>
</feature>
<dbReference type="PROSITE" id="PS51257">
    <property type="entry name" value="PROKAR_LIPOPROTEIN"/>
    <property type="match status" value="1"/>
</dbReference>
<feature type="domain" description="Leucine-binding protein" evidence="4">
    <location>
        <begin position="47"/>
        <end position="365"/>
    </location>
</feature>
<evidence type="ECO:0000256" key="1">
    <source>
        <dbReference type="ARBA" id="ARBA00010062"/>
    </source>
</evidence>